<feature type="transmembrane region" description="Helical" evidence="1">
    <location>
        <begin position="92"/>
        <end position="125"/>
    </location>
</feature>
<dbReference type="KEGG" id="rla:Rhola_00000570"/>
<feature type="transmembrane region" description="Helical" evidence="1">
    <location>
        <begin position="50"/>
        <end position="71"/>
    </location>
</feature>
<keyword evidence="1" id="KW-0472">Membrane</keyword>
<proteinExistence type="predicted"/>
<keyword evidence="1" id="KW-1133">Transmembrane helix</keyword>
<feature type="domain" description="DUF1468" evidence="2">
    <location>
        <begin position="17"/>
        <end position="159"/>
    </location>
</feature>
<dbReference type="STRING" id="529884.Rhola_00000570"/>
<dbReference type="EMBL" id="CP007490">
    <property type="protein sequence ID" value="AIC46888.1"/>
    <property type="molecule type" value="Genomic_DNA"/>
</dbReference>
<evidence type="ECO:0000313" key="4">
    <source>
        <dbReference type="Proteomes" id="UP000067708"/>
    </source>
</evidence>
<feature type="transmembrane region" description="Helical" evidence="1">
    <location>
        <begin position="12"/>
        <end position="30"/>
    </location>
</feature>
<evidence type="ECO:0000259" key="2">
    <source>
        <dbReference type="Pfam" id="PF07331"/>
    </source>
</evidence>
<reference evidence="3 4" key="1">
    <citation type="journal article" date="2014" name="Int. J. Syst. Evol. Microbiol.">
        <title>Rhodoluna lacicola gen. nov., sp. nov., a planktonic freshwater bacterium with stream-lined genome.</title>
        <authorList>
            <person name="Hahn M."/>
            <person name="Schmidt J."/>
            <person name="Taipale S.J."/>
            <person name="Doolittle W.F."/>
            <person name="Koll U."/>
        </authorList>
    </citation>
    <scope>NUCLEOTIDE SEQUENCE [LARGE SCALE GENOMIC DNA]</scope>
    <source>
        <strain evidence="3 4">MWH-Ta8</strain>
    </source>
</reference>
<name>A0A060JJT9_9MICO</name>
<keyword evidence="4" id="KW-1185">Reference proteome</keyword>
<dbReference type="RefSeq" id="WP_038501544.1">
    <property type="nucleotide sequence ID" value="NZ_CP007490.1"/>
</dbReference>
<dbReference type="OrthoDB" id="5119225at2"/>
<gene>
    <name evidence="3" type="ORF">Rhola_00000570</name>
</gene>
<evidence type="ECO:0000313" key="3">
    <source>
        <dbReference type="EMBL" id="AIC46888.1"/>
    </source>
</evidence>
<accession>A0A060JJT9</accession>
<dbReference type="AlphaFoldDB" id="A0A060JJT9"/>
<dbReference type="InterPro" id="IPR009936">
    <property type="entry name" value="DUF1468"/>
</dbReference>
<protein>
    <submittedName>
        <fullName evidence="3">Tripartite tricarboxylate transporter TctB family</fullName>
    </submittedName>
</protein>
<evidence type="ECO:0000256" key="1">
    <source>
        <dbReference type="SAM" id="Phobius"/>
    </source>
</evidence>
<dbReference type="Proteomes" id="UP000067708">
    <property type="component" value="Chromosome"/>
</dbReference>
<sequence>MILDKKRSAKGELVFTSFLFLAGVVVLWDASQLPELASADFVGSKTFPSIIGWLLIILSTLQLISVARGNLGEPEEVEGGQVASKLRLKPFLLMITGLLVFAFGLPIIGFPIAATILFASVVYALNPAKTKWFIAIPIAAATAAVVYFGFTLGLQIDLPWVFNFDFGPAEVVVEEDW</sequence>
<organism evidence="3 4">
    <name type="scientific">Rhodoluna lacicola</name>
    <dbReference type="NCBI Taxonomy" id="529884"/>
    <lineage>
        <taxon>Bacteria</taxon>
        <taxon>Bacillati</taxon>
        <taxon>Actinomycetota</taxon>
        <taxon>Actinomycetes</taxon>
        <taxon>Micrococcales</taxon>
        <taxon>Microbacteriaceae</taxon>
        <taxon>Luna cluster</taxon>
        <taxon>Luna-1 subcluster</taxon>
        <taxon>Rhodoluna</taxon>
    </lineage>
</organism>
<feature type="transmembrane region" description="Helical" evidence="1">
    <location>
        <begin position="131"/>
        <end position="150"/>
    </location>
</feature>
<dbReference type="Pfam" id="PF07331">
    <property type="entry name" value="TctB"/>
    <property type="match status" value="1"/>
</dbReference>
<keyword evidence="1" id="KW-0812">Transmembrane</keyword>
<dbReference type="HOGENOM" id="CLU_1516757_0_0_11"/>